<organism evidence="6 7">
    <name type="scientific">Daedalea quercina L-15889</name>
    <dbReference type="NCBI Taxonomy" id="1314783"/>
    <lineage>
        <taxon>Eukaryota</taxon>
        <taxon>Fungi</taxon>
        <taxon>Dikarya</taxon>
        <taxon>Basidiomycota</taxon>
        <taxon>Agaricomycotina</taxon>
        <taxon>Agaricomycetes</taxon>
        <taxon>Polyporales</taxon>
        <taxon>Fomitopsis</taxon>
    </lineage>
</organism>
<dbReference type="EMBL" id="KV429040">
    <property type="protein sequence ID" value="KZT72707.1"/>
    <property type="molecule type" value="Genomic_DNA"/>
</dbReference>
<feature type="compositionally biased region" description="Polar residues" evidence="3">
    <location>
        <begin position="249"/>
        <end position="260"/>
    </location>
</feature>
<evidence type="ECO:0000256" key="3">
    <source>
        <dbReference type="SAM" id="MobiDB-lite"/>
    </source>
</evidence>
<proteinExistence type="predicted"/>
<keyword evidence="7" id="KW-1185">Reference proteome</keyword>
<sequence length="461" mass="51120">MDSRELIDAQFDRAVEIVQSLPKNGPIQTGYEEKLTMYSLYKQATVGNVQSPRPSVWDMLGRAKWDAWAKHKDLDPYEAKWLYVEALLKVLRRYSDKTVAMDLVRELESYTGDPSNMVMSGSLSRSAESSSSGSTASDDHPAAPYKPGALPPHLRNSLNSGLPIPGQMPVPRTDESSSEGEEENDEVPPVLSVYAQSQMNRPQSSMSSRRYRTPMAGSAVVSPPPMGIPVPATQPLPEYQTESAFAGPSASSGYNQSLSSYRDRATLSPTTERTSEYQHPPVGYRPPSQQQRRPYPVIPNVQQRPPSRPSLERAIEHVQAGLAALTERIEALEALAQRSTSSFSLPGRSSPRWASGQDQGVDWDLDDIGMWSLVLHPLAYAVALTRYLASLLANSRGRSPTFIVIRRLFLDITFLLCLLAMMKAGWRRSGMRRREVLAAFTGLWRAIVGHTPPRRLVDRGV</sequence>
<evidence type="ECO:0000313" key="6">
    <source>
        <dbReference type="EMBL" id="KZT72707.1"/>
    </source>
</evidence>
<feature type="compositionally biased region" description="Low complexity" evidence="3">
    <location>
        <begin position="120"/>
        <end position="136"/>
    </location>
</feature>
<keyword evidence="4" id="KW-0472">Membrane</keyword>
<dbReference type="PRINTS" id="PR00689">
    <property type="entry name" value="ACOABINDINGP"/>
</dbReference>
<dbReference type="OrthoDB" id="346910at2759"/>
<dbReference type="SUPFAM" id="SSF47027">
    <property type="entry name" value="Acyl-CoA binding protein"/>
    <property type="match status" value="1"/>
</dbReference>
<dbReference type="GO" id="GO:0006631">
    <property type="term" value="P:fatty acid metabolic process"/>
    <property type="evidence" value="ECO:0007669"/>
    <property type="project" value="TreeGrafter"/>
</dbReference>
<dbReference type="InterPro" id="IPR035984">
    <property type="entry name" value="Acyl-CoA-binding_sf"/>
</dbReference>
<feature type="coiled-coil region" evidence="2">
    <location>
        <begin position="315"/>
        <end position="342"/>
    </location>
</feature>
<name>A0A165SZB6_9APHY</name>
<dbReference type="Gene3D" id="1.20.80.10">
    <property type="match status" value="1"/>
</dbReference>
<evidence type="ECO:0000259" key="5">
    <source>
        <dbReference type="PROSITE" id="PS51228"/>
    </source>
</evidence>
<keyword evidence="1" id="KW-0446">Lipid-binding</keyword>
<feature type="domain" description="ACB" evidence="5">
    <location>
        <begin position="7"/>
        <end position="96"/>
    </location>
</feature>
<keyword evidence="4" id="KW-1133">Transmembrane helix</keyword>
<dbReference type="Pfam" id="PF00887">
    <property type="entry name" value="ACBP"/>
    <property type="match status" value="1"/>
</dbReference>
<keyword evidence="2" id="KW-0175">Coiled coil</keyword>
<dbReference type="GO" id="GO:0000062">
    <property type="term" value="F:fatty-acyl-CoA binding"/>
    <property type="evidence" value="ECO:0007669"/>
    <property type="project" value="InterPro"/>
</dbReference>
<gene>
    <name evidence="6" type="ORF">DAEQUDRAFT_705255</name>
</gene>
<evidence type="ECO:0000256" key="4">
    <source>
        <dbReference type="SAM" id="Phobius"/>
    </source>
</evidence>
<feature type="compositionally biased region" description="Low complexity" evidence="3">
    <location>
        <begin position="285"/>
        <end position="294"/>
    </location>
</feature>
<accession>A0A165SZB6</accession>
<feature type="region of interest" description="Disordered" evidence="3">
    <location>
        <begin position="243"/>
        <end position="309"/>
    </location>
</feature>
<dbReference type="PROSITE" id="PS00880">
    <property type="entry name" value="ACB_1"/>
    <property type="match status" value="1"/>
</dbReference>
<evidence type="ECO:0000313" key="7">
    <source>
        <dbReference type="Proteomes" id="UP000076727"/>
    </source>
</evidence>
<dbReference type="PROSITE" id="PS51228">
    <property type="entry name" value="ACB_2"/>
    <property type="match status" value="1"/>
</dbReference>
<dbReference type="PANTHER" id="PTHR23310:SF133">
    <property type="entry name" value="COA BINDING PROTEIN, PUTATIVE (AFU_ORTHOLOGUE AFUA_1G12300)-RELATED"/>
    <property type="match status" value="1"/>
</dbReference>
<reference evidence="6 7" key="1">
    <citation type="journal article" date="2016" name="Mol. Biol. Evol.">
        <title>Comparative Genomics of Early-Diverging Mushroom-Forming Fungi Provides Insights into the Origins of Lignocellulose Decay Capabilities.</title>
        <authorList>
            <person name="Nagy L.G."/>
            <person name="Riley R."/>
            <person name="Tritt A."/>
            <person name="Adam C."/>
            <person name="Daum C."/>
            <person name="Floudas D."/>
            <person name="Sun H."/>
            <person name="Yadav J.S."/>
            <person name="Pangilinan J."/>
            <person name="Larsson K.H."/>
            <person name="Matsuura K."/>
            <person name="Barry K."/>
            <person name="Labutti K."/>
            <person name="Kuo R."/>
            <person name="Ohm R.A."/>
            <person name="Bhattacharya S.S."/>
            <person name="Shirouzu T."/>
            <person name="Yoshinaga Y."/>
            <person name="Martin F.M."/>
            <person name="Grigoriev I.V."/>
            <person name="Hibbett D.S."/>
        </authorList>
    </citation>
    <scope>NUCLEOTIDE SEQUENCE [LARGE SCALE GENOMIC DNA]</scope>
    <source>
        <strain evidence="6 7">L-15889</strain>
    </source>
</reference>
<dbReference type="PANTHER" id="PTHR23310">
    <property type="entry name" value="ACYL-COA-BINDING PROTEIN, ACBP"/>
    <property type="match status" value="1"/>
</dbReference>
<feature type="compositionally biased region" description="Acidic residues" evidence="3">
    <location>
        <begin position="176"/>
        <end position="186"/>
    </location>
</feature>
<keyword evidence="4" id="KW-0812">Transmembrane</keyword>
<evidence type="ECO:0000256" key="2">
    <source>
        <dbReference type="SAM" id="Coils"/>
    </source>
</evidence>
<feature type="transmembrane region" description="Helical" evidence="4">
    <location>
        <begin position="408"/>
        <end position="426"/>
    </location>
</feature>
<dbReference type="FunFam" id="1.20.80.10:FF:000010">
    <property type="entry name" value="Acyl-CoA-binding domain-containing protein 5"/>
    <property type="match status" value="1"/>
</dbReference>
<dbReference type="InterPro" id="IPR022408">
    <property type="entry name" value="Acyl-CoA-binding_prot_CS"/>
</dbReference>
<dbReference type="InterPro" id="IPR000582">
    <property type="entry name" value="Acyl-CoA-binding_protein"/>
</dbReference>
<dbReference type="AlphaFoldDB" id="A0A165SZB6"/>
<feature type="region of interest" description="Disordered" evidence="3">
    <location>
        <begin position="111"/>
        <end position="188"/>
    </location>
</feature>
<protein>
    <submittedName>
        <fullName evidence="6">ACBP-domain-containing protein</fullName>
    </submittedName>
</protein>
<evidence type="ECO:0000256" key="1">
    <source>
        <dbReference type="ARBA" id="ARBA00023121"/>
    </source>
</evidence>
<dbReference type="STRING" id="1314783.A0A165SZB6"/>
<dbReference type="Proteomes" id="UP000076727">
    <property type="component" value="Unassembled WGS sequence"/>
</dbReference>
<dbReference type="InterPro" id="IPR014352">
    <property type="entry name" value="FERM/acyl-CoA-bd_prot_sf"/>
</dbReference>